<gene>
    <name evidence="1" type="ORF">Ga0061065_11917</name>
</gene>
<accession>A0A0K6ITX0</accession>
<reference evidence="2" key="1">
    <citation type="submission" date="2015-08" db="EMBL/GenBank/DDBJ databases">
        <authorList>
            <person name="Varghese N."/>
        </authorList>
    </citation>
    <scope>NUCLEOTIDE SEQUENCE [LARGE SCALE GENOMIC DNA]</scope>
    <source>
        <strain evidence="2">JCM 18476</strain>
    </source>
</reference>
<keyword evidence="2" id="KW-1185">Reference proteome</keyword>
<evidence type="ECO:0000313" key="1">
    <source>
        <dbReference type="EMBL" id="CUB06538.1"/>
    </source>
</evidence>
<protein>
    <submittedName>
        <fullName evidence="1">Uncharacterized protein</fullName>
    </submittedName>
</protein>
<dbReference type="RefSeq" id="WP_055464637.1">
    <property type="nucleotide sequence ID" value="NZ_CYHG01000019.1"/>
</dbReference>
<name>A0A0K6ITX0_9GAMM</name>
<dbReference type="AlphaFoldDB" id="A0A0K6ITX0"/>
<dbReference type="EMBL" id="CYHG01000019">
    <property type="protein sequence ID" value="CUB06538.1"/>
    <property type="molecule type" value="Genomic_DNA"/>
</dbReference>
<dbReference type="Proteomes" id="UP000182769">
    <property type="component" value="Unassembled WGS sequence"/>
</dbReference>
<proteinExistence type="predicted"/>
<dbReference type="STRING" id="1137284.GCA_001418205_03634"/>
<dbReference type="OrthoDB" id="5492264at2"/>
<sequence>MSQDIILKREIKTESWLIQGEIALADSRPEINCVLQFLQDYPNASSAECSEHLFGDKIGRRVVADRLLNICRLYGLAESNRDQYRLTESGLIALEKDQILVPEDGCWSLCVCHEPLLPHPLLTIDAHTEPSAASIGLGKNRNELNERAKLLVEVPQLVKDVRGLKVEPIGGGSEVRVDKIELKGERISPQGKPYYIEWNVTEGNVDVKRGKDLIFSRRVEPISRQQFLKVLLHSEGLLEQWDEQTEILSVVFENTTESERINMKRSVSVKRPSVHKLGSFDAMKLHNISISALTELDAKKWAEWRLEKNINMYATNSKYQVWREKALEPFKSWNFTLPDRAELANQFWTEEDQQNQHTWHVIAAHDWNL</sequence>
<organism evidence="1 2">
    <name type="scientific">Marinomonas fungiae</name>
    <dbReference type="NCBI Taxonomy" id="1137284"/>
    <lineage>
        <taxon>Bacteria</taxon>
        <taxon>Pseudomonadati</taxon>
        <taxon>Pseudomonadota</taxon>
        <taxon>Gammaproteobacteria</taxon>
        <taxon>Oceanospirillales</taxon>
        <taxon>Oceanospirillaceae</taxon>
        <taxon>Marinomonas</taxon>
    </lineage>
</organism>
<evidence type="ECO:0000313" key="2">
    <source>
        <dbReference type="Proteomes" id="UP000182769"/>
    </source>
</evidence>